<feature type="compositionally biased region" description="Low complexity" evidence="1">
    <location>
        <begin position="534"/>
        <end position="549"/>
    </location>
</feature>
<feature type="region of interest" description="Disordered" evidence="1">
    <location>
        <begin position="613"/>
        <end position="755"/>
    </location>
</feature>
<gene>
    <name evidence="3" type="ORF">ASPZODRAFT_14554</name>
</gene>
<protein>
    <submittedName>
        <fullName evidence="3">Uncharacterized protein</fullName>
    </submittedName>
</protein>
<evidence type="ECO:0000256" key="2">
    <source>
        <dbReference type="SAM" id="Phobius"/>
    </source>
</evidence>
<keyword evidence="2" id="KW-1133">Transmembrane helix</keyword>
<dbReference type="OrthoDB" id="3546893at2759"/>
<keyword evidence="2" id="KW-0812">Transmembrane</keyword>
<feature type="compositionally biased region" description="Polar residues" evidence="1">
    <location>
        <begin position="613"/>
        <end position="623"/>
    </location>
</feature>
<reference evidence="4" key="1">
    <citation type="journal article" date="2017" name="Genome Biol.">
        <title>Comparative genomics reveals high biological diversity and specific adaptations in the industrially and medically important fungal genus Aspergillus.</title>
        <authorList>
            <person name="de Vries R.P."/>
            <person name="Riley R."/>
            <person name="Wiebenga A."/>
            <person name="Aguilar-Osorio G."/>
            <person name="Amillis S."/>
            <person name="Uchima C.A."/>
            <person name="Anderluh G."/>
            <person name="Asadollahi M."/>
            <person name="Askin M."/>
            <person name="Barry K."/>
            <person name="Battaglia E."/>
            <person name="Bayram O."/>
            <person name="Benocci T."/>
            <person name="Braus-Stromeyer S.A."/>
            <person name="Caldana C."/>
            <person name="Canovas D."/>
            <person name="Cerqueira G.C."/>
            <person name="Chen F."/>
            <person name="Chen W."/>
            <person name="Choi C."/>
            <person name="Clum A."/>
            <person name="Dos Santos R.A."/>
            <person name="Damasio A.R."/>
            <person name="Diallinas G."/>
            <person name="Emri T."/>
            <person name="Fekete E."/>
            <person name="Flipphi M."/>
            <person name="Freyberg S."/>
            <person name="Gallo A."/>
            <person name="Gournas C."/>
            <person name="Habgood R."/>
            <person name="Hainaut M."/>
            <person name="Harispe M.L."/>
            <person name="Henrissat B."/>
            <person name="Hilden K.S."/>
            <person name="Hope R."/>
            <person name="Hossain A."/>
            <person name="Karabika E."/>
            <person name="Karaffa L."/>
            <person name="Karanyi Z."/>
            <person name="Krasevec N."/>
            <person name="Kuo A."/>
            <person name="Kusch H."/>
            <person name="LaButti K."/>
            <person name="Lagendijk E.L."/>
            <person name="Lapidus A."/>
            <person name="Levasseur A."/>
            <person name="Lindquist E."/>
            <person name="Lipzen A."/>
            <person name="Logrieco A.F."/>
            <person name="MacCabe A."/>
            <person name="Maekelae M.R."/>
            <person name="Malavazi I."/>
            <person name="Melin P."/>
            <person name="Meyer V."/>
            <person name="Mielnichuk N."/>
            <person name="Miskei M."/>
            <person name="Molnar A.P."/>
            <person name="Mule G."/>
            <person name="Ngan C.Y."/>
            <person name="Orejas M."/>
            <person name="Orosz E."/>
            <person name="Ouedraogo J.P."/>
            <person name="Overkamp K.M."/>
            <person name="Park H.-S."/>
            <person name="Perrone G."/>
            <person name="Piumi F."/>
            <person name="Punt P.J."/>
            <person name="Ram A.F."/>
            <person name="Ramon A."/>
            <person name="Rauscher S."/>
            <person name="Record E."/>
            <person name="Riano-Pachon D.M."/>
            <person name="Robert V."/>
            <person name="Roehrig J."/>
            <person name="Ruller R."/>
            <person name="Salamov A."/>
            <person name="Salih N.S."/>
            <person name="Samson R.A."/>
            <person name="Sandor E."/>
            <person name="Sanguinetti M."/>
            <person name="Schuetze T."/>
            <person name="Sepcic K."/>
            <person name="Shelest E."/>
            <person name="Sherlock G."/>
            <person name="Sophianopoulou V."/>
            <person name="Squina F.M."/>
            <person name="Sun H."/>
            <person name="Susca A."/>
            <person name="Todd R.B."/>
            <person name="Tsang A."/>
            <person name="Unkles S.E."/>
            <person name="van de Wiele N."/>
            <person name="van Rossen-Uffink D."/>
            <person name="Oliveira J.V."/>
            <person name="Vesth T.C."/>
            <person name="Visser J."/>
            <person name="Yu J.-H."/>
            <person name="Zhou M."/>
            <person name="Andersen M.R."/>
            <person name="Archer D.B."/>
            <person name="Baker S.E."/>
            <person name="Benoit I."/>
            <person name="Brakhage A.A."/>
            <person name="Braus G.H."/>
            <person name="Fischer R."/>
            <person name="Frisvad J.C."/>
            <person name="Goldman G.H."/>
            <person name="Houbraken J."/>
            <person name="Oakley B."/>
            <person name="Pocsi I."/>
            <person name="Scazzocchio C."/>
            <person name="Seiboth B."/>
            <person name="vanKuyk P.A."/>
            <person name="Wortman J."/>
            <person name="Dyer P.S."/>
            <person name="Grigoriev I.V."/>
        </authorList>
    </citation>
    <scope>NUCLEOTIDE SEQUENCE [LARGE SCALE GENOMIC DNA]</scope>
    <source>
        <strain evidence="4">CBS 506.65</strain>
    </source>
</reference>
<feature type="transmembrane region" description="Helical" evidence="2">
    <location>
        <begin position="6"/>
        <end position="32"/>
    </location>
</feature>
<accession>A0A1L9SMS8</accession>
<dbReference type="VEuPathDB" id="FungiDB:ASPZODRAFT_14554"/>
<dbReference type="AlphaFoldDB" id="A0A1L9SMS8"/>
<feature type="compositionally biased region" description="Polar residues" evidence="1">
    <location>
        <begin position="642"/>
        <end position="652"/>
    </location>
</feature>
<feature type="region of interest" description="Disordered" evidence="1">
    <location>
        <begin position="782"/>
        <end position="842"/>
    </location>
</feature>
<keyword evidence="4" id="KW-1185">Reference proteome</keyword>
<feature type="region of interest" description="Disordered" evidence="1">
    <location>
        <begin position="512"/>
        <end position="600"/>
    </location>
</feature>
<feature type="compositionally biased region" description="Polar residues" evidence="1">
    <location>
        <begin position="449"/>
        <end position="464"/>
    </location>
</feature>
<sequence>MLATTTVVAIAVGCAAVFMISTAVGTVVWLRVRHDRLAREIRYAGQGPYARSIRGFQADTVTSLSREEGSALRQYGQLPFGRPTEWGLLASRESLSGPGKTGSDTVSMIERARSLRKSLSLSKSSQRPKALPKIPRINSLATLEENIRDTLTRISTEREEIPLSAIEGVMELPAETTPRQTPEMEEDRFCRDACCRPISQAWPVSHKNPLSLNPVTKSVPNVFDNSPARIRAGSITTQTAGIVPDRPIPPPPPAVTLPNRFLSKNDSIMHLSSMSLDTADADSSILDDNFRVSLSEIAEFTSPHLPPCPTFIPFSAYDVGLHDRGRKSYTSSTGPTFPGYSSSDTRRMESENTSPRRSLTARHPGYSTERATAPPRRSESLSSSPSKRHNSSIWGPQGMEPPPYSNLPAHHLNLADPNMLVSSQGHMAQRYSMFESHHDPFLNGVSPRTQGVSASRTPSFTTPEGSLPRPSDFSGRSPLYSAMKGNPGTRKGHRRQNCVRISIHPPVSFGRPVFSPMAEEPEEVEELETHHHSAVSSISGPVSVSSISPISPPSKHNSQHDTHSLTQFNETSQALCRDPPRKRKHARTDSTDSTFGAENDNTVLPALCTSLPTATSHSLSRTPSPEKPVPFWAIPSSKPRASVQSDNKSSDGSPRRSLIKGPRSQPGKSPISAARNSVHRTSIPVPLGETSVSVTSSPNTPSSRLPLATGPHSRDFRRSVETSGPADQEISPARYSRSRSVRESHGGSMQPRNNTNTVTIWEDPDSFGSPSHQQRMSLEFGGGRAGFISPHKSVESRRLSRMHSERGAPRQGLTTPQRQTIGLGLGVGTPASLYDRDGFLKE</sequence>
<name>A0A1L9SMS8_9EURO</name>
<feature type="compositionally biased region" description="Basic and acidic residues" evidence="1">
    <location>
        <begin position="792"/>
        <end position="808"/>
    </location>
</feature>
<organism evidence="3 4">
    <name type="scientific">Penicilliopsis zonata CBS 506.65</name>
    <dbReference type="NCBI Taxonomy" id="1073090"/>
    <lineage>
        <taxon>Eukaryota</taxon>
        <taxon>Fungi</taxon>
        <taxon>Dikarya</taxon>
        <taxon>Ascomycota</taxon>
        <taxon>Pezizomycotina</taxon>
        <taxon>Eurotiomycetes</taxon>
        <taxon>Eurotiomycetidae</taxon>
        <taxon>Eurotiales</taxon>
        <taxon>Aspergillaceae</taxon>
        <taxon>Penicilliopsis</taxon>
    </lineage>
</organism>
<dbReference type="EMBL" id="KV878339">
    <property type="protein sequence ID" value="OJJ48416.1"/>
    <property type="molecule type" value="Genomic_DNA"/>
</dbReference>
<feature type="region of interest" description="Disordered" evidence="1">
    <location>
        <begin position="449"/>
        <end position="476"/>
    </location>
</feature>
<dbReference type="RefSeq" id="XP_022582926.1">
    <property type="nucleotide sequence ID" value="XM_022725097.1"/>
</dbReference>
<dbReference type="GeneID" id="34611562"/>
<feature type="region of interest" description="Disordered" evidence="1">
    <location>
        <begin position="326"/>
        <end position="410"/>
    </location>
</feature>
<evidence type="ECO:0000313" key="3">
    <source>
        <dbReference type="EMBL" id="OJJ48416.1"/>
    </source>
</evidence>
<evidence type="ECO:0000313" key="4">
    <source>
        <dbReference type="Proteomes" id="UP000184188"/>
    </source>
</evidence>
<feature type="compositionally biased region" description="Polar residues" evidence="1">
    <location>
        <begin position="591"/>
        <end position="600"/>
    </location>
</feature>
<feature type="compositionally biased region" description="Polar residues" evidence="1">
    <location>
        <begin position="328"/>
        <end position="343"/>
    </location>
</feature>
<evidence type="ECO:0000256" key="1">
    <source>
        <dbReference type="SAM" id="MobiDB-lite"/>
    </source>
</evidence>
<feature type="compositionally biased region" description="Low complexity" evidence="1">
    <location>
        <begin position="690"/>
        <end position="703"/>
    </location>
</feature>
<proteinExistence type="predicted"/>
<feature type="compositionally biased region" description="Polar residues" evidence="1">
    <location>
        <begin position="564"/>
        <end position="574"/>
    </location>
</feature>
<keyword evidence="2" id="KW-0472">Membrane</keyword>
<dbReference type="Proteomes" id="UP000184188">
    <property type="component" value="Unassembled WGS sequence"/>
</dbReference>